<dbReference type="OrthoDB" id="9812980at2"/>
<proteinExistence type="inferred from homology"/>
<comment type="caution">
    <text evidence="6">Lacks conserved residue(s) required for the propagation of feature annotation.</text>
</comment>
<gene>
    <name evidence="8" type="ORF">DZC72_05905</name>
</gene>
<evidence type="ECO:0000256" key="5">
    <source>
        <dbReference type="ARBA" id="ARBA00023136"/>
    </source>
</evidence>
<evidence type="ECO:0000313" key="8">
    <source>
        <dbReference type="EMBL" id="RRQ50105.1"/>
    </source>
</evidence>
<evidence type="ECO:0000256" key="1">
    <source>
        <dbReference type="ARBA" id="ARBA00004651"/>
    </source>
</evidence>
<comment type="caution">
    <text evidence="8">The sequence shown here is derived from an EMBL/GenBank/DDBJ whole genome shotgun (WGS) entry which is preliminary data.</text>
</comment>
<keyword evidence="3 6" id="KW-0812">Transmembrane</keyword>
<reference evidence="9" key="2">
    <citation type="submission" date="2018-12" db="EMBL/GenBank/DDBJ databases">
        <title>Maribacter lutimaris sp. nov., isolated from marine sediment.</title>
        <authorList>
            <person name="Kim K.K."/>
        </authorList>
    </citation>
    <scope>NUCLEOTIDE SEQUENCE [LARGE SCALE GENOMIC DNA]</scope>
    <source>
        <strain evidence="9">PoM-212</strain>
    </source>
</reference>
<dbReference type="AlphaFoldDB" id="A0A426RM88"/>
<evidence type="ECO:0000256" key="2">
    <source>
        <dbReference type="ARBA" id="ARBA00022475"/>
    </source>
</evidence>
<reference evidence="9" key="1">
    <citation type="submission" date="2018-08" db="EMBL/GenBank/DDBJ databases">
        <authorList>
            <person name="Khan S.A."/>
            <person name="J S.E."/>
        </authorList>
    </citation>
    <scope>NUCLEOTIDE SEQUENCE [LARGE SCALE GENOMIC DNA]</scope>
    <source>
        <strain evidence="9">PoM-212</strain>
    </source>
</reference>
<name>A0A426RM88_9FLAO</name>
<dbReference type="PANTHER" id="PTHR12677">
    <property type="entry name" value="GOLGI APPARATUS MEMBRANE PROTEIN TVP38-RELATED"/>
    <property type="match status" value="1"/>
</dbReference>
<evidence type="ECO:0000256" key="4">
    <source>
        <dbReference type="ARBA" id="ARBA00022989"/>
    </source>
</evidence>
<dbReference type="RefSeq" id="WP_125221920.1">
    <property type="nucleotide sequence ID" value="NZ_QUSX01000001.1"/>
</dbReference>
<feature type="transmembrane region" description="Helical" evidence="6">
    <location>
        <begin position="14"/>
        <end position="33"/>
    </location>
</feature>
<feature type="transmembrane region" description="Helical" evidence="6">
    <location>
        <begin position="209"/>
        <end position="226"/>
    </location>
</feature>
<dbReference type="InterPro" id="IPR015414">
    <property type="entry name" value="TMEM64"/>
</dbReference>
<accession>A0A426RM88</accession>
<dbReference type="PANTHER" id="PTHR12677:SF59">
    <property type="entry name" value="GOLGI APPARATUS MEMBRANE PROTEIN TVP38-RELATED"/>
    <property type="match status" value="1"/>
</dbReference>
<comment type="subcellular location">
    <subcellularLocation>
        <location evidence="1 6">Cell membrane</location>
        <topology evidence="1 6">Multi-pass membrane protein</topology>
    </subcellularLocation>
</comment>
<feature type="transmembrane region" description="Helical" evidence="6">
    <location>
        <begin position="177"/>
        <end position="197"/>
    </location>
</feature>
<keyword evidence="9" id="KW-1185">Reference proteome</keyword>
<keyword evidence="4 6" id="KW-1133">Transmembrane helix</keyword>
<dbReference type="InterPro" id="IPR032816">
    <property type="entry name" value="VTT_dom"/>
</dbReference>
<dbReference type="GO" id="GO:0005886">
    <property type="term" value="C:plasma membrane"/>
    <property type="evidence" value="ECO:0007669"/>
    <property type="project" value="UniProtKB-SubCell"/>
</dbReference>
<organism evidence="8 9">
    <name type="scientific">Maribacter algicola</name>
    <dbReference type="NCBI Taxonomy" id="2498892"/>
    <lineage>
        <taxon>Bacteria</taxon>
        <taxon>Pseudomonadati</taxon>
        <taxon>Bacteroidota</taxon>
        <taxon>Flavobacteriia</taxon>
        <taxon>Flavobacteriales</taxon>
        <taxon>Flavobacteriaceae</taxon>
        <taxon>Maribacter</taxon>
    </lineage>
</organism>
<evidence type="ECO:0000259" key="7">
    <source>
        <dbReference type="Pfam" id="PF09335"/>
    </source>
</evidence>
<comment type="similarity">
    <text evidence="6">Belongs to the TVP38/TMEM64 family.</text>
</comment>
<evidence type="ECO:0000313" key="9">
    <source>
        <dbReference type="Proteomes" id="UP000286990"/>
    </source>
</evidence>
<feature type="domain" description="VTT" evidence="7">
    <location>
        <begin position="83"/>
        <end position="200"/>
    </location>
</feature>
<dbReference type="EMBL" id="QUSX01000001">
    <property type="protein sequence ID" value="RRQ50105.1"/>
    <property type="molecule type" value="Genomic_DNA"/>
</dbReference>
<sequence>MSKKTSTKNNKSRLPLYLSMALVAGLIISYLVFPEVASFFDNAWNVLTSDDKAQIKEWVSGFGWMGPLVLVLAMIAQMFLLIVPSVLLMVVAILAYGPIWGSVIVFVAVFAASSVGYVIGDYFGDSIVKKIIGGKSEKKVEDFLDDYGFWAVIVTRLNPFLSNDAISFVGGLLQMGYWKFIGATLVGIAPLTLFIAYFGKSTDGLKTGLLWGSLASLLAFGIYVWWDKKIRNKGGSPNNSE</sequence>
<feature type="transmembrane region" description="Helical" evidence="6">
    <location>
        <begin position="68"/>
        <end position="96"/>
    </location>
</feature>
<evidence type="ECO:0000256" key="3">
    <source>
        <dbReference type="ARBA" id="ARBA00022692"/>
    </source>
</evidence>
<keyword evidence="2 6" id="KW-1003">Cell membrane</keyword>
<dbReference type="Pfam" id="PF09335">
    <property type="entry name" value="VTT_dom"/>
    <property type="match status" value="1"/>
</dbReference>
<evidence type="ECO:0000256" key="6">
    <source>
        <dbReference type="RuleBase" id="RU366058"/>
    </source>
</evidence>
<dbReference type="Proteomes" id="UP000286990">
    <property type="component" value="Unassembled WGS sequence"/>
</dbReference>
<protein>
    <recommendedName>
        <fullName evidence="6">TVP38/TMEM64 family membrane protein</fullName>
    </recommendedName>
</protein>
<keyword evidence="5 6" id="KW-0472">Membrane</keyword>